<accession>A0A8B8E6N1</accession>
<dbReference type="KEGG" id="cvn:111132740"/>
<gene>
    <name evidence="2" type="primary">LOC111132740</name>
</gene>
<evidence type="ECO:0000313" key="1">
    <source>
        <dbReference type="Proteomes" id="UP000694844"/>
    </source>
</evidence>
<reference evidence="2" key="2">
    <citation type="submission" date="2025-08" db="UniProtKB">
        <authorList>
            <consortium name="RefSeq"/>
        </authorList>
    </citation>
    <scope>IDENTIFICATION</scope>
    <source>
        <tissue evidence="2">Whole sample</tissue>
    </source>
</reference>
<keyword evidence="1" id="KW-1185">Reference proteome</keyword>
<evidence type="ECO:0000313" key="2">
    <source>
        <dbReference type="RefSeq" id="XP_022336272.1"/>
    </source>
</evidence>
<dbReference type="Proteomes" id="UP000694844">
    <property type="component" value="Chromosome 1"/>
</dbReference>
<dbReference type="GeneID" id="111132740"/>
<dbReference type="RefSeq" id="XP_022336272.1">
    <property type="nucleotide sequence ID" value="XM_022480564.1"/>
</dbReference>
<proteinExistence type="predicted"/>
<dbReference type="OrthoDB" id="6085938at2759"/>
<name>A0A8B8E6N1_CRAVI</name>
<reference evidence="1" key="1">
    <citation type="submission" date="2024-06" db="UniProtKB">
        <authorList>
            <consortium name="RefSeq"/>
        </authorList>
    </citation>
    <scope>NUCLEOTIDE SEQUENCE [LARGE SCALE GENOMIC DNA]</scope>
</reference>
<organism evidence="1 2">
    <name type="scientific">Crassostrea virginica</name>
    <name type="common">Eastern oyster</name>
    <dbReference type="NCBI Taxonomy" id="6565"/>
    <lineage>
        <taxon>Eukaryota</taxon>
        <taxon>Metazoa</taxon>
        <taxon>Spiralia</taxon>
        <taxon>Lophotrochozoa</taxon>
        <taxon>Mollusca</taxon>
        <taxon>Bivalvia</taxon>
        <taxon>Autobranchia</taxon>
        <taxon>Pteriomorphia</taxon>
        <taxon>Ostreida</taxon>
        <taxon>Ostreoidea</taxon>
        <taxon>Ostreidae</taxon>
        <taxon>Crassostrea</taxon>
    </lineage>
</organism>
<protein>
    <submittedName>
        <fullName evidence="2">Uncharacterized protein LOC111132740</fullName>
    </submittedName>
</protein>
<dbReference type="AlphaFoldDB" id="A0A8B8E6N1"/>
<sequence length="147" mass="17471">MAELRQLIKDFTVQIGQKIKTLAEVGLIKDVTHTSGRKSLEFQHRSSGKLIEFEHRSSRKSFEFEHLSSRKSFEFEHRLSRDSFEVDHRVSRERFDMDRAREMESLQKLAGQQIEIQKFCAKPRAFLGKLRRRVLLKRRILIISMII</sequence>